<dbReference type="InterPro" id="IPR012094">
    <property type="entry name" value="tRNA_Ile_lys_synt"/>
</dbReference>
<gene>
    <name evidence="8 12" type="primary">tilS</name>
    <name evidence="12" type="ORF">GJQ55_10190</name>
</gene>
<dbReference type="SUPFAM" id="SSF82829">
    <property type="entry name" value="MesJ substrate recognition domain-like"/>
    <property type="match status" value="1"/>
</dbReference>
<keyword evidence="6 8" id="KW-0067">ATP-binding</keyword>
<dbReference type="NCBIfam" id="TIGR02432">
    <property type="entry name" value="lysidine_TilS_N"/>
    <property type="match status" value="1"/>
</dbReference>
<evidence type="ECO:0000313" key="13">
    <source>
        <dbReference type="Proteomes" id="UP000596074"/>
    </source>
</evidence>
<dbReference type="EC" id="6.3.4.19" evidence="8"/>
<accession>A0A9X7UWA1</accession>
<dbReference type="InterPro" id="IPR014729">
    <property type="entry name" value="Rossmann-like_a/b/a_fold"/>
</dbReference>
<dbReference type="Gene3D" id="3.40.50.620">
    <property type="entry name" value="HUPs"/>
    <property type="match status" value="1"/>
</dbReference>
<proteinExistence type="inferred from homology"/>
<dbReference type="CDD" id="cd01992">
    <property type="entry name" value="TilS_N"/>
    <property type="match status" value="1"/>
</dbReference>
<keyword evidence="4 8" id="KW-0819">tRNA processing</keyword>
<dbReference type="SUPFAM" id="SSF56037">
    <property type="entry name" value="PheT/TilS domain"/>
    <property type="match status" value="1"/>
</dbReference>
<evidence type="ECO:0000256" key="1">
    <source>
        <dbReference type="ARBA" id="ARBA00004496"/>
    </source>
</evidence>
<evidence type="ECO:0000259" key="10">
    <source>
        <dbReference type="Pfam" id="PF09179"/>
    </source>
</evidence>
<dbReference type="PANTHER" id="PTHR43033">
    <property type="entry name" value="TRNA(ILE)-LYSIDINE SYNTHASE-RELATED"/>
    <property type="match status" value="1"/>
</dbReference>
<evidence type="ECO:0000256" key="3">
    <source>
        <dbReference type="ARBA" id="ARBA00022598"/>
    </source>
</evidence>
<evidence type="ECO:0000256" key="6">
    <source>
        <dbReference type="ARBA" id="ARBA00022840"/>
    </source>
</evidence>
<feature type="domain" description="tRNA(Ile)-lysidine/2-thiocytidine synthase N-terminal" evidence="9">
    <location>
        <begin position="24"/>
        <end position="200"/>
    </location>
</feature>
<evidence type="ECO:0000313" key="12">
    <source>
        <dbReference type="EMBL" id="QQD24812.1"/>
    </source>
</evidence>
<comment type="subcellular location">
    <subcellularLocation>
        <location evidence="1 8">Cytoplasm</location>
    </subcellularLocation>
</comment>
<dbReference type="RefSeq" id="WP_228344873.1">
    <property type="nucleotide sequence ID" value="NZ_CP046056.1"/>
</dbReference>
<dbReference type="SUPFAM" id="SSF52402">
    <property type="entry name" value="Adenine nucleotide alpha hydrolases-like"/>
    <property type="match status" value="1"/>
</dbReference>
<evidence type="ECO:0000256" key="4">
    <source>
        <dbReference type="ARBA" id="ARBA00022694"/>
    </source>
</evidence>
<feature type="binding site" evidence="8">
    <location>
        <begin position="29"/>
        <end position="34"/>
    </location>
    <ligand>
        <name>ATP</name>
        <dbReference type="ChEBI" id="CHEBI:30616"/>
    </ligand>
</feature>
<dbReference type="Pfam" id="PF11734">
    <property type="entry name" value="TilS_C"/>
    <property type="match status" value="1"/>
</dbReference>
<dbReference type="InterPro" id="IPR015262">
    <property type="entry name" value="tRNA_Ile_lys_synt_subst-bd"/>
</dbReference>
<dbReference type="AlphaFoldDB" id="A0A9X7UWA1"/>
<dbReference type="GO" id="GO:0005737">
    <property type="term" value="C:cytoplasm"/>
    <property type="evidence" value="ECO:0007669"/>
    <property type="project" value="UniProtKB-SubCell"/>
</dbReference>
<feature type="domain" description="tRNA(Ile)-lysidine synthase substrate-binding" evidence="10">
    <location>
        <begin position="258"/>
        <end position="323"/>
    </location>
</feature>
<evidence type="ECO:0000259" key="11">
    <source>
        <dbReference type="Pfam" id="PF11734"/>
    </source>
</evidence>
<dbReference type="KEGG" id="vcw:GJQ55_10190"/>
<dbReference type="GO" id="GO:0005524">
    <property type="term" value="F:ATP binding"/>
    <property type="evidence" value="ECO:0007669"/>
    <property type="project" value="UniProtKB-UniRule"/>
</dbReference>
<dbReference type="HAMAP" id="MF_01161">
    <property type="entry name" value="tRNA_Ile_lys_synt"/>
    <property type="match status" value="1"/>
</dbReference>
<dbReference type="GO" id="GO:0006400">
    <property type="term" value="P:tRNA modification"/>
    <property type="evidence" value="ECO:0007669"/>
    <property type="project" value="UniProtKB-UniRule"/>
</dbReference>
<dbReference type="InterPro" id="IPR012795">
    <property type="entry name" value="tRNA_Ile_lys_synt_N"/>
</dbReference>
<comment type="domain">
    <text evidence="8">The N-terminal region contains the highly conserved SGGXDS motif, predicted to be a P-loop motif involved in ATP binding.</text>
</comment>
<evidence type="ECO:0000256" key="8">
    <source>
        <dbReference type="HAMAP-Rule" id="MF_01161"/>
    </source>
</evidence>
<dbReference type="Pfam" id="PF09179">
    <property type="entry name" value="TilS"/>
    <property type="match status" value="1"/>
</dbReference>
<evidence type="ECO:0000259" key="9">
    <source>
        <dbReference type="Pfam" id="PF01171"/>
    </source>
</evidence>
<protein>
    <recommendedName>
        <fullName evidence="8">tRNA(Ile)-lysidine synthase</fullName>
        <ecNumber evidence="8">6.3.4.19</ecNumber>
    </recommendedName>
    <alternativeName>
        <fullName evidence="8">tRNA(Ile)-2-lysyl-cytidine synthase</fullName>
    </alternativeName>
    <alternativeName>
        <fullName evidence="8">tRNA(Ile)-lysidine synthetase</fullName>
    </alternativeName>
</protein>
<evidence type="ECO:0000256" key="7">
    <source>
        <dbReference type="ARBA" id="ARBA00048539"/>
    </source>
</evidence>
<organism evidence="12 13">
    <name type="scientific">Venatoribacter cucullus</name>
    <dbReference type="NCBI Taxonomy" id="2661630"/>
    <lineage>
        <taxon>Bacteria</taxon>
        <taxon>Pseudomonadati</taxon>
        <taxon>Pseudomonadota</taxon>
        <taxon>Gammaproteobacteria</taxon>
        <taxon>Oceanospirillales</taxon>
        <taxon>Oceanospirillaceae</taxon>
        <taxon>Venatoribacter</taxon>
    </lineage>
</organism>
<dbReference type="Gene3D" id="1.20.59.20">
    <property type="match status" value="1"/>
</dbReference>
<keyword evidence="3 8" id="KW-0436">Ligase</keyword>
<evidence type="ECO:0000256" key="2">
    <source>
        <dbReference type="ARBA" id="ARBA00022490"/>
    </source>
</evidence>
<reference evidence="12 13" key="1">
    <citation type="submission" date="2019-11" db="EMBL/GenBank/DDBJ databases">
        <title>Venatorbacter sp. nov. a predator of Campylobacter and other Gram-negative bacteria.</title>
        <authorList>
            <person name="Saeedi A."/>
            <person name="Cummings N.J."/>
            <person name="Connerton I.F."/>
            <person name="Connerton P.L."/>
        </authorList>
    </citation>
    <scope>NUCLEOTIDE SEQUENCE [LARGE SCALE GENOMIC DNA]</scope>
    <source>
        <strain evidence="12">XL5</strain>
    </source>
</reference>
<keyword evidence="5 8" id="KW-0547">Nucleotide-binding</keyword>
<dbReference type="Pfam" id="PF01171">
    <property type="entry name" value="ATP_bind_3"/>
    <property type="match status" value="1"/>
</dbReference>
<name>A0A9X7UWA1_9GAMM</name>
<dbReference type="GO" id="GO:0032267">
    <property type="term" value="F:tRNA(Ile)-lysidine synthase activity"/>
    <property type="evidence" value="ECO:0007669"/>
    <property type="project" value="UniProtKB-EC"/>
</dbReference>
<feature type="domain" description="Lysidine-tRNA(Ile) synthetase C-terminal" evidence="11">
    <location>
        <begin position="381"/>
        <end position="430"/>
    </location>
</feature>
<comment type="catalytic activity">
    <reaction evidence="7 8">
        <text>cytidine(34) in tRNA(Ile2) + L-lysine + ATP = lysidine(34) in tRNA(Ile2) + AMP + diphosphate + H(+)</text>
        <dbReference type="Rhea" id="RHEA:43744"/>
        <dbReference type="Rhea" id="RHEA-COMP:10625"/>
        <dbReference type="Rhea" id="RHEA-COMP:10670"/>
        <dbReference type="ChEBI" id="CHEBI:15378"/>
        <dbReference type="ChEBI" id="CHEBI:30616"/>
        <dbReference type="ChEBI" id="CHEBI:32551"/>
        <dbReference type="ChEBI" id="CHEBI:33019"/>
        <dbReference type="ChEBI" id="CHEBI:82748"/>
        <dbReference type="ChEBI" id="CHEBI:83665"/>
        <dbReference type="ChEBI" id="CHEBI:456215"/>
        <dbReference type="EC" id="6.3.4.19"/>
    </reaction>
</comment>
<dbReference type="EMBL" id="CP046056">
    <property type="protein sequence ID" value="QQD24812.1"/>
    <property type="molecule type" value="Genomic_DNA"/>
</dbReference>
<keyword evidence="13" id="KW-1185">Reference proteome</keyword>
<comment type="function">
    <text evidence="8">Ligates lysine onto the cytidine present at position 34 of the AUA codon-specific tRNA(Ile) that contains the anticodon CAU, in an ATP-dependent manner. Cytidine is converted to lysidine, thus changing the amino acid specificity of the tRNA from methionine to isoleucine.</text>
</comment>
<sequence length="441" mass="48808">MSAPFTPECLLPLLQPLLNQGGRLLVGFSGGLDSTVLLHSLARLAGIKERLRALHIHHGLSLNADHWAQHCASQCAQLQIPLQTLRVQVTPSGNGIEEAARQARYAAFCAHSQPGDLLLLAQHADDQTETFFMRLLRGAGLDGLAGMPAQRQLQPGVTLFRPLLGYSHAQLQAWAVAEKLAWIEDESNADNRYDRNWWRNHLLPQLWQRFPGRQAALARSLQQLQQDQQVLQALLEPHLQACLQPWPWPQCAALALDGEQLLQQPALLQPYILRGWLRRCGVTAPSAQWLQQVFTEVLTARPDRQPVLALGEWRLHRHRHSLYLHRPVALPALQTLNWPPAVALPWAGAPVSAVANPLGLLPGCYQLVPAAASPATTLRAHDRPEKSLAVWLQQAGVPVPLRPHWPVWVQDDQLVAISGIAVAETFCVSGGLRPDWSASLI</sequence>
<dbReference type="InterPro" id="IPR012796">
    <property type="entry name" value="Lysidine-tRNA-synth_C"/>
</dbReference>
<dbReference type="InterPro" id="IPR011063">
    <property type="entry name" value="TilS/TtcA_N"/>
</dbReference>
<dbReference type="PANTHER" id="PTHR43033:SF1">
    <property type="entry name" value="TRNA(ILE)-LYSIDINE SYNTHASE-RELATED"/>
    <property type="match status" value="1"/>
</dbReference>
<evidence type="ECO:0000256" key="5">
    <source>
        <dbReference type="ARBA" id="ARBA00022741"/>
    </source>
</evidence>
<comment type="similarity">
    <text evidence="8">Belongs to the tRNA(Ile)-lysidine synthase family.</text>
</comment>
<dbReference type="Proteomes" id="UP000596074">
    <property type="component" value="Chromosome"/>
</dbReference>
<keyword evidence="2 8" id="KW-0963">Cytoplasm</keyword>